<dbReference type="NCBIfam" id="NF008296">
    <property type="entry name" value="PRK11083.1"/>
    <property type="match status" value="1"/>
</dbReference>
<dbReference type="Pfam" id="PF00486">
    <property type="entry name" value="Trans_reg_C"/>
    <property type="match status" value="1"/>
</dbReference>
<dbReference type="SMART" id="SM00448">
    <property type="entry name" value="REC"/>
    <property type="match status" value="1"/>
</dbReference>
<evidence type="ECO:0000256" key="2">
    <source>
        <dbReference type="PROSITE-ProRule" id="PRU00169"/>
    </source>
</evidence>
<keyword evidence="2" id="KW-0597">Phosphoprotein</keyword>
<dbReference type="SUPFAM" id="SSF52172">
    <property type="entry name" value="CheY-like"/>
    <property type="match status" value="1"/>
</dbReference>
<dbReference type="InterPro" id="IPR039420">
    <property type="entry name" value="WalR-like"/>
</dbReference>
<dbReference type="EMBL" id="JACHHP010000002">
    <property type="protein sequence ID" value="MBB5208121.1"/>
    <property type="molecule type" value="Genomic_DNA"/>
</dbReference>
<dbReference type="PANTHER" id="PTHR48111">
    <property type="entry name" value="REGULATOR OF RPOS"/>
    <property type="match status" value="1"/>
</dbReference>
<dbReference type="InterPro" id="IPR001789">
    <property type="entry name" value="Sig_transdc_resp-reg_receiver"/>
</dbReference>
<dbReference type="PROSITE" id="PS51755">
    <property type="entry name" value="OMPR_PHOB"/>
    <property type="match status" value="1"/>
</dbReference>
<evidence type="ECO:0000313" key="7">
    <source>
        <dbReference type="Proteomes" id="UP000521199"/>
    </source>
</evidence>
<feature type="domain" description="Response regulatory" evidence="4">
    <location>
        <begin position="3"/>
        <end position="116"/>
    </location>
</feature>
<dbReference type="GO" id="GO:0000976">
    <property type="term" value="F:transcription cis-regulatory region binding"/>
    <property type="evidence" value="ECO:0007669"/>
    <property type="project" value="TreeGrafter"/>
</dbReference>
<evidence type="ECO:0000313" key="6">
    <source>
        <dbReference type="EMBL" id="MBB5208121.1"/>
    </source>
</evidence>
<dbReference type="Pfam" id="PF00072">
    <property type="entry name" value="Response_reg"/>
    <property type="match status" value="1"/>
</dbReference>
<dbReference type="SMART" id="SM00862">
    <property type="entry name" value="Trans_reg_C"/>
    <property type="match status" value="1"/>
</dbReference>
<dbReference type="GO" id="GO:0032993">
    <property type="term" value="C:protein-DNA complex"/>
    <property type="evidence" value="ECO:0007669"/>
    <property type="project" value="TreeGrafter"/>
</dbReference>
<keyword evidence="7" id="KW-1185">Reference proteome</keyword>
<dbReference type="PROSITE" id="PS50110">
    <property type="entry name" value="RESPONSE_REGULATORY"/>
    <property type="match status" value="1"/>
</dbReference>
<dbReference type="Proteomes" id="UP000521199">
    <property type="component" value="Unassembled WGS sequence"/>
</dbReference>
<dbReference type="GO" id="GO:0006355">
    <property type="term" value="P:regulation of DNA-templated transcription"/>
    <property type="evidence" value="ECO:0007669"/>
    <property type="project" value="InterPro"/>
</dbReference>
<dbReference type="GO" id="GO:0005829">
    <property type="term" value="C:cytosol"/>
    <property type="evidence" value="ECO:0007669"/>
    <property type="project" value="TreeGrafter"/>
</dbReference>
<dbReference type="RefSeq" id="WP_183960621.1">
    <property type="nucleotide sequence ID" value="NZ_JACHHP010000002.1"/>
</dbReference>
<dbReference type="AlphaFoldDB" id="A0A7W8D565"/>
<name>A0A7W8D565_9GAMM</name>
<keyword evidence="1 3" id="KW-0238">DNA-binding</keyword>
<evidence type="ECO:0000256" key="1">
    <source>
        <dbReference type="ARBA" id="ARBA00023125"/>
    </source>
</evidence>
<dbReference type="InterPro" id="IPR016032">
    <property type="entry name" value="Sig_transdc_resp-reg_C-effctor"/>
</dbReference>
<feature type="modified residue" description="4-aspartylphosphate" evidence="2">
    <location>
        <position position="52"/>
    </location>
</feature>
<evidence type="ECO:0000259" key="5">
    <source>
        <dbReference type="PROSITE" id="PS51755"/>
    </source>
</evidence>
<dbReference type="Gene3D" id="6.10.250.690">
    <property type="match status" value="1"/>
</dbReference>
<organism evidence="6 7">
    <name type="scientific">Chiayiivirga flava</name>
    <dbReference type="NCBI Taxonomy" id="659595"/>
    <lineage>
        <taxon>Bacteria</taxon>
        <taxon>Pseudomonadati</taxon>
        <taxon>Pseudomonadota</taxon>
        <taxon>Gammaproteobacteria</taxon>
        <taxon>Lysobacterales</taxon>
        <taxon>Lysobacteraceae</taxon>
        <taxon>Chiayiivirga</taxon>
    </lineage>
</organism>
<dbReference type="GO" id="GO:0000156">
    <property type="term" value="F:phosphorelay response regulator activity"/>
    <property type="evidence" value="ECO:0007669"/>
    <property type="project" value="TreeGrafter"/>
</dbReference>
<dbReference type="PANTHER" id="PTHR48111:SF6">
    <property type="entry name" value="TRANSCRIPTIONAL REGULATORY PROTEIN CREB"/>
    <property type="match status" value="1"/>
</dbReference>
<reference evidence="6 7" key="1">
    <citation type="submission" date="2020-08" db="EMBL/GenBank/DDBJ databases">
        <title>Genomic Encyclopedia of Type Strains, Phase IV (KMG-IV): sequencing the most valuable type-strain genomes for metagenomic binning, comparative biology and taxonomic classification.</title>
        <authorList>
            <person name="Goeker M."/>
        </authorList>
    </citation>
    <scope>NUCLEOTIDE SEQUENCE [LARGE SCALE GENOMIC DNA]</scope>
    <source>
        <strain evidence="6 7">DSM 24163</strain>
    </source>
</reference>
<evidence type="ECO:0000256" key="3">
    <source>
        <dbReference type="PROSITE-ProRule" id="PRU01091"/>
    </source>
</evidence>
<dbReference type="InterPro" id="IPR036388">
    <property type="entry name" value="WH-like_DNA-bd_sf"/>
</dbReference>
<evidence type="ECO:0000259" key="4">
    <source>
        <dbReference type="PROSITE" id="PS50110"/>
    </source>
</evidence>
<dbReference type="Gene3D" id="3.40.50.2300">
    <property type="match status" value="1"/>
</dbReference>
<feature type="DNA-binding region" description="OmpR/PhoB-type" evidence="3">
    <location>
        <begin position="125"/>
        <end position="224"/>
    </location>
</feature>
<feature type="domain" description="OmpR/PhoB-type" evidence="5">
    <location>
        <begin position="125"/>
        <end position="224"/>
    </location>
</feature>
<protein>
    <submittedName>
        <fullName evidence="6">Two-component system catabolic regulation response regulator CreB</fullName>
    </submittedName>
</protein>
<proteinExistence type="predicted"/>
<dbReference type="InterPro" id="IPR011006">
    <property type="entry name" value="CheY-like_superfamily"/>
</dbReference>
<dbReference type="Gene3D" id="1.10.10.10">
    <property type="entry name" value="Winged helix-like DNA-binding domain superfamily/Winged helix DNA-binding domain"/>
    <property type="match status" value="1"/>
</dbReference>
<sequence length="226" mass="24765">MPRLLLVEDELAIADTVLYAMAADGIAADHVTLGATALAKLRADAFDVAVFDVGLPDMTGFELCREVRRFASLPILFLTARGGEIDRVVGLEIGADDYVVKPFSPRELVARVRAILRRVAPEPASQSAHIGPFQHDRAGLAVRYAGTPLALTRYEYLLLAALLARPGAVLSRERLMDDVWRDAPDTTDRTVDAHIKTLRAKLRAVRDDLDPIRTHRGLGYSLTLDA</sequence>
<dbReference type="SUPFAM" id="SSF46894">
    <property type="entry name" value="C-terminal effector domain of the bipartite response regulators"/>
    <property type="match status" value="1"/>
</dbReference>
<dbReference type="CDD" id="cd00383">
    <property type="entry name" value="trans_reg_C"/>
    <property type="match status" value="1"/>
</dbReference>
<accession>A0A7W8D565</accession>
<comment type="caution">
    <text evidence="6">The sequence shown here is derived from an EMBL/GenBank/DDBJ whole genome shotgun (WGS) entry which is preliminary data.</text>
</comment>
<dbReference type="InterPro" id="IPR001867">
    <property type="entry name" value="OmpR/PhoB-type_DNA-bd"/>
</dbReference>
<gene>
    <name evidence="6" type="ORF">HNQ52_001650</name>
</gene>